<feature type="compositionally biased region" description="Low complexity" evidence="1">
    <location>
        <begin position="52"/>
        <end position="62"/>
    </location>
</feature>
<feature type="region of interest" description="Disordered" evidence="1">
    <location>
        <begin position="1"/>
        <end position="105"/>
    </location>
</feature>
<feature type="compositionally biased region" description="Basic residues" evidence="1">
    <location>
        <begin position="15"/>
        <end position="25"/>
    </location>
</feature>
<feature type="compositionally biased region" description="Pro residues" evidence="1">
    <location>
        <begin position="1"/>
        <end position="11"/>
    </location>
</feature>
<dbReference type="STRING" id="40998.A0A2P8ADW4"/>
<comment type="caution">
    <text evidence="2">The sequence shown here is derived from an EMBL/GenBank/DDBJ whole genome shotgun (WGS) entry which is preliminary data.</text>
</comment>
<gene>
    <name evidence="2" type="ORF">B9Z65_6692</name>
</gene>
<dbReference type="Proteomes" id="UP000243723">
    <property type="component" value="Unassembled WGS sequence"/>
</dbReference>
<feature type="compositionally biased region" description="Basic and acidic residues" evidence="1">
    <location>
        <begin position="78"/>
        <end position="87"/>
    </location>
</feature>
<reference evidence="2 3" key="1">
    <citation type="submission" date="2017-05" db="EMBL/GenBank/DDBJ databases">
        <title>Draft genome sequence of Elsinoe australis.</title>
        <authorList>
            <person name="Cheng Q."/>
        </authorList>
    </citation>
    <scope>NUCLEOTIDE SEQUENCE [LARGE SCALE GENOMIC DNA]</scope>
    <source>
        <strain evidence="2 3">NL1</strain>
    </source>
</reference>
<dbReference type="EMBL" id="NHZQ01000016">
    <property type="protein sequence ID" value="PSK58677.1"/>
    <property type="molecule type" value="Genomic_DNA"/>
</dbReference>
<sequence length="305" mass="33188">MDPPPPPPPRQTKPSPHRFVVRKRSSNVGASTPSKPQYVVPAAPSPTPGPRPASRFAASAPGLGTISSSHAYKPRFSISDRRDRVEVSAEEESSDPSESVLPTTEVDLQGLQFTQSEDAHKRRRLDEYSNSTYGDIKHPTIAPGRFVLSQAATLGTSEPITERHKPAFLHPSLPSHSTDPLPEFFSPHRRGERFVPGGMAAEMRSWITDLGNSTLARQGRGIADVLDDSAVLEVDAVSGEDALFSDGRTANGDRVSVVLAEKRDPSNGELVDVGQGSRLEIRDPSWEVEVDGRRIKVGVDWHVIK</sequence>
<protein>
    <submittedName>
        <fullName evidence="2">DNA repair protein rhp54</fullName>
    </submittedName>
</protein>
<dbReference type="AlphaFoldDB" id="A0A2P8ADW4"/>
<organism evidence="2 3">
    <name type="scientific">Elsinoe australis</name>
    <dbReference type="NCBI Taxonomy" id="40998"/>
    <lineage>
        <taxon>Eukaryota</taxon>
        <taxon>Fungi</taxon>
        <taxon>Dikarya</taxon>
        <taxon>Ascomycota</taxon>
        <taxon>Pezizomycotina</taxon>
        <taxon>Dothideomycetes</taxon>
        <taxon>Dothideomycetidae</taxon>
        <taxon>Myriangiales</taxon>
        <taxon>Elsinoaceae</taxon>
        <taxon>Elsinoe</taxon>
    </lineage>
</organism>
<keyword evidence="3" id="KW-1185">Reference proteome</keyword>
<dbReference type="OrthoDB" id="5389296at2759"/>
<proteinExistence type="predicted"/>
<evidence type="ECO:0000313" key="3">
    <source>
        <dbReference type="Proteomes" id="UP000243723"/>
    </source>
</evidence>
<evidence type="ECO:0000313" key="2">
    <source>
        <dbReference type="EMBL" id="PSK58677.1"/>
    </source>
</evidence>
<name>A0A2P8ADW4_9PEZI</name>
<feature type="compositionally biased region" description="Polar residues" evidence="1">
    <location>
        <begin position="26"/>
        <end position="35"/>
    </location>
</feature>
<accession>A0A2P8ADW4</accession>
<evidence type="ECO:0000256" key="1">
    <source>
        <dbReference type="SAM" id="MobiDB-lite"/>
    </source>
</evidence>